<dbReference type="Pfam" id="PF15320">
    <property type="entry name" value="RAM"/>
    <property type="match status" value="1"/>
</dbReference>
<dbReference type="InParanoid" id="A0A5F9DLF1"/>
<dbReference type="FunCoup" id="A0A5F9DLF1">
    <property type="interactions" value="698"/>
</dbReference>
<evidence type="ECO:0000313" key="5">
    <source>
        <dbReference type="Ensembl" id="ENSOCUP00000046596.1"/>
    </source>
</evidence>
<feature type="compositionally biased region" description="Basic and acidic residues" evidence="4">
    <location>
        <begin position="62"/>
        <end position="71"/>
    </location>
</feature>
<evidence type="ECO:0008006" key="7">
    <source>
        <dbReference type="Google" id="ProtNLM"/>
    </source>
</evidence>
<comment type="subcellular location">
    <subcellularLocation>
        <location evidence="1">Nucleus</location>
    </subcellularLocation>
</comment>
<reference evidence="5" key="3">
    <citation type="submission" date="2025-09" db="UniProtKB">
        <authorList>
            <consortium name="Ensembl"/>
        </authorList>
    </citation>
    <scope>IDENTIFICATION</scope>
    <source>
        <strain evidence="5">Thorbecke</strain>
    </source>
</reference>
<dbReference type="GO" id="GO:0106005">
    <property type="term" value="P:RNA 5'-cap (guanine-N7)-methylation"/>
    <property type="evidence" value="ECO:0007669"/>
    <property type="project" value="InterPro"/>
</dbReference>
<dbReference type="OrthoDB" id="5875297at2759"/>
<dbReference type="GO" id="GO:0031533">
    <property type="term" value="C:mRNA capping enzyme complex"/>
    <property type="evidence" value="ECO:0007669"/>
    <property type="project" value="InterPro"/>
</dbReference>
<dbReference type="GeneTree" id="ENSGT00390000011190"/>
<evidence type="ECO:0000313" key="6">
    <source>
        <dbReference type="Proteomes" id="UP000001811"/>
    </source>
</evidence>
<evidence type="ECO:0000256" key="4">
    <source>
        <dbReference type="SAM" id="MobiDB-lite"/>
    </source>
</evidence>
<dbReference type="InterPro" id="IPR028271">
    <property type="entry name" value="RAMAC"/>
</dbReference>
<accession>A0A5F9DLF1</accession>
<gene>
    <name evidence="5" type="primary">LOC100342182</name>
</gene>
<organism evidence="5 6">
    <name type="scientific">Oryctolagus cuniculus</name>
    <name type="common">Rabbit</name>
    <dbReference type="NCBI Taxonomy" id="9986"/>
    <lineage>
        <taxon>Eukaryota</taxon>
        <taxon>Metazoa</taxon>
        <taxon>Chordata</taxon>
        <taxon>Craniata</taxon>
        <taxon>Vertebrata</taxon>
        <taxon>Euteleostomi</taxon>
        <taxon>Mammalia</taxon>
        <taxon>Eutheria</taxon>
        <taxon>Euarchontoglires</taxon>
        <taxon>Glires</taxon>
        <taxon>Lagomorpha</taxon>
        <taxon>Leporidae</taxon>
        <taxon>Oryctolagus</taxon>
    </lineage>
</organism>
<dbReference type="GO" id="GO:0003723">
    <property type="term" value="F:RNA binding"/>
    <property type="evidence" value="ECO:0007669"/>
    <property type="project" value="InterPro"/>
</dbReference>
<keyword evidence="6" id="KW-1185">Reference proteome</keyword>
<dbReference type="STRING" id="9986.ENSOCUP00000046596"/>
<keyword evidence="2" id="KW-0539">Nucleus</keyword>
<proteinExistence type="inferred from homology"/>
<feature type="region of interest" description="Disordered" evidence="4">
    <location>
        <begin position="30"/>
        <end position="119"/>
    </location>
</feature>
<evidence type="ECO:0000256" key="1">
    <source>
        <dbReference type="ARBA" id="ARBA00004123"/>
    </source>
</evidence>
<dbReference type="Ensembl" id="ENSOCUT00000014019.2">
    <property type="protein sequence ID" value="ENSOCUP00000046596.1"/>
    <property type="gene ID" value="ENSOCUG00000014028.2"/>
</dbReference>
<dbReference type="PANTHER" id="PTHR48168:SF1">
    <property type="entry name" value="RNA GUANINE-N7 METHYLTRANSFERASE ACTIVATING SUBUNIT-RELATED"/>
    <property type="match status" value="1"/>
</dbReference>
<reference evidence="5" key="2">
    <citation type="submission" date="2025-08" db="UniProtKB">
        <authorList>
            <consortium name="Ensembl"/>
        </authorList>
    </citation>
    <scope>IDENTIFICATION</scope>
    <source>
        <strain evidence="5">Thorbecke</strain>
    </source>
</reference>
<reference evidence="5 6" key="1">
    <citation type="journal article" date="2011" name="Nature">
        <title>A high-resolution map of human evolutionary constraint using 29 mammals.</title>
        <authorList>
            <person name="Lindblad-Toh K."/>
            <person name="Garber M."/>
            <person name="Zuk O."/>
            <person name="Lin M.F."/>
            <person name="Parker B.J."/>
            <person name="Washietl S."/>
            <person name="Kheradpour P."/>
            <person name="Ernst J."/>
            <person name="Jordan G."/>
            <person name="Mauceli E."/>
            <person name="Ward L.D."/>
            <person name="Lowe C.B."/>
            <person name="Holloway A.K."/>
            <person name="Clamp M."/>
            <person name="Gnerre S."/>
            <person name="Alfoldi J."/>
            <person name="Beal K."/>
            <person name="Chang J."/>
            <person name="Clawson H."/>
            <person name="Cuff J."/>
            <person name="Di Palma F."/>
            <person name="Fitzgerald S."/>
            <person name="Flicek P."/>
            <person name="Guttman M."/>
            <person name="Hubisz M.J."/>
            <person name="Jaffe D.B."/>
            <person name="Jungreis I."/>
            <person name="Kent W.J."/>
            <person name="Kostka D."/>
            <person name="Lara M."/>
            <person name="Martins A.L."/>
            <person name="Massingham T."/>
            <person name="Moltke I."/>
            <person name="Raney B.J."/>
            <person name="Rasmussen M.D."/>
            <person name="Robinson J."/>
            <person name="Stark A."/>
            <person name="Vilella A.J."/>
            <person name="Wen J."/>
            <person name="Xie X."/>
            <person name="Zody M.C."/>
            <person name="Baldwin J."/>
            <person name="Bloom T."/>
            <person name="Chin C.W."/>
            <person name="Heiman D."/>
            <person name="Nicol R."/>
            <person name="Nusbaum C."/>
            <person name="Young S."/>
            <person name="Wilkinson J."/>
            <person name="Worley K.C."/>
            <person name="Kovar C.L."/>
            <person name="Muzny D.M."/>
            <person name="Gibbs R.A."/>
            <person name="Cree A."/>
            <person name="Dihn H.H."/>
            <person name="Fowler G."/>
            <person name="Jhangiani S."/>
            <person name="Joshi V."/>
            <person name="Lee S."/>
            <person name="Lewis L.R."/>
            <person name="Nazareth L.V."/>
            <person name="Okwuonu G."/>
            <person name="Santibanez J."/>
            <person name="Warren W.C."/>
            <person name="Mardis E.R."/>
            <person name="Weinstock G.M."/>
            <person name="Wilson R.K."/>
            <person name="Delehaunty K."/>
            <person name="Dooling D."/>
            <person name="Fronik C."/>
            <person name="Fulton L."/>
            <person name="Fulton B."/>
            <person name="Graves T."/>
            <person name="Minx P."/>
            <person name="Sodergren E."/>
            <person name="Birney E."/>
            <person name="Margulies E.H."/>
            <person name="Herrero J."/>
            <person name="Green E.D."/>
            <person name="Haussler D."/>
            <person name="Siepel A."/>
            <person name="Goldman N."/>
            <person name="Pollard K.S."/>
            <person name="Pedersen J.S."/>
            <person name="Lander E.S."/>
            <person name="Kellis M."/>
        </authorList>
    </citation>
    <scope>NUCLEOTIDE SEQUENCE [LARGE SCALE GENOMIC DNA]</scope>
    <source>
        <strain evidence="5 6">Thorbecke inbred</strain>
    </source>
</reference>
<feature type="compositionally biased region" description="Polar residues" evidence="4">
    <location>
        <begin position="110"/>
        <end position="119"/>
    </location>
</feature>
<sequence length="119" mass="14233">MTDTSEAVKNFEEMFASRFTEDDKEYQAYLKRPPDTPPIVEEWSSRGGGGQRNRGNWLQDNRQFRDRDGRRRGWPGDSRSDPWRGRSWGNSYPQQRQEPYYPHQYGHCGYNQQPPYGYY</sequence>
<name>A0A5F9DLF1_RABIT</name>
<feature type="compositionally biased region" description="Polar residues" evidence="4">
    <location>
        <begin position="88"/>
        <end position="97"/>
    </location>
</feature>
<dbReference type="PANTHER" id="PTHR48168">
    <property type="entry name" value="RNA GUANINE-7 METHYLTRANSFERASE-ACTIVATING SUBUNIT-LIKE (PSEUDOGENE)-RELATED"/>
    <property type="match status" value="1"/>
</dbReference>
<dbReference type="Proteomes" id="UP000001811">
    <property type="component" value="Chromosome 2"/>
</dbReference>
<dbReference type="Bgee" id="ENSOCUG00000014028">
    <property type="expression patterns" value="Expressed in testis and 13 other cell types or tissues"/>
</dbReference>
<evidence type="ECO:0000256" key="3">
    <source>
        <dbReference type="ARBA" id="ARBA00034716"/>
    </source>
</evidence>
<evidence type="ECO:0000256" key="2">
    <source>
        <dbReference type="ARBA" id="ARBA00023242"/>
    </source>
</evidence>
<comment type="similarity">
    <text evidence="3">Belongs to the RAM family.</text>
</comment>
<protein>
    <recommendedName>
        <fullName evidence="7">RNA guanine-7 methyltransferase activating subunit</fullName>
    </recommendedName>
</protein>
<dbReference type="AlphaFoldDB" id="A0A5F9DLF1"/>
<dbReference type="EMBL" id="AAGW02059304">
    <property type="status" value="NOT_ANNOTATED_CDS"/>
    <property type="molecule type" value="Genomic_DNA"/>
</dbReference>